<proteinExistence type="evidence at transcript level"/>
<keyword evidence="8" id="KW-0408">Iron</keyword>
<evidence type="ECO:0000256" key="4">
    <source>
        <dbReference type="ARBA" id="ARBA00012682"/>
    </source>
</evidence>
<dbReference type="GO" id="GO:0004784">
    <property type="term" value="F:superoxide dismutase activity"/>
    <property type="evidence" value="ECO:0007669"/>
    <property type="project" value="UniProtKB-EC"/>
</dbReference>
<dbReference type="InterPro" id="IPR019831">
    <property type="entry name" value="Mn/Fe_SOD_N"/>
</dbReference>
<comment type="cofactor">
    <cofactor evidence="1">
        <name>Fe cation</name>
        <dbReference type="ChEBI" id="CHEBI:24875"/>
    </cofactor>
</comment>
<evidence type="ECO:0000256" key="6">
    <source>
        <dbReference type="ARBA" id="ARBA00022723"/>
    </source>
</evidence>
<keyword evidence="6" id="KW-0479">Metal-binding</keyword>
<dbReference type="Proteomes" id="UP000823046">
    <property type="component" value="Unassembled WGS sequence"/>
</dbReference>
<feature type="domain" description="Manganese/iron superoxide dismutase N-terminal" evidence="10">
    <location>
        <begin position="84"/>
        <end position="163"/>
    </location>
</feature>
<evidence type="ECO:0000256" key="7">
    <source>
        <dbReference type="ARBA" id="ARBA00023002"/>
    </source>
</evidence>
<dbReference type="PANTHER" id="PTHR42769:SF3">
    <property type="entry name" value="SUPEROXIDE DISMUTASE [FE] 2, CHLOROPLASTIC"/>
    <property type="match status" value="1"/>
</dbReference>
<dbReference type="InterPro" id="IPR036314">
    <property type="entry name" value="SOD_C_sf"/>
</dbReference>
<evidence type="ECO:0000313" key="12">
    <source>
        <dbReference type="EMBL" id="AZL94289.1"/>
    </source>
</evidence>
<reference evidence="13 14" key="2">
    <citation type="journal article" date="2020" name="bioRxiv">
        <title>Metabolic contributions of an alphaproteobacterial endosymbiont in the apicomplexan Cardiosporidium cionae.</title>
        <authorList>
            <person name="Hunter E.S."/>
            <person name="Paight C.J."/>
            <person name="Lane C.E."/>
        </authorList>
    </citation>
    <scope>NUCLEOTIDE SEQUENCE [LARGE SCALE GENOMIC DNA]</scope>
    <source>
        <strain evidence="13">ESH_2018</strain>
    </source>
</reference>
<evidence type="ECO:0000256" key="9">
    <source>
        <dbReference type="ARBA" id="ARBA00029867"/>
    </source>
</evidence>
<dbReference type="Gene3D" id="1.10.287.990">
    <property type="entry name" value="Fe,Mn superoxide dismutase (SOD) domain"/>
    <property type="match status" value="1"/>
</dbReference>
<dbReference type="Pfam" id="PF00081">
    <property type="entry name" value="Sod_Fe_N"/>
    <property type="match status" value="1"/>
</dbReference>
<comment type="subunit">
    <text evidence="3">Homodimer.</text>
</comment>
<dbReference type="PRINTS" id="PR01703">
    <property type="entry name" value="MNSODISMTASE"/>
</dbReference>
<feature type="domain" description="Manganese/iron superoxide dismutase C-terminal" evidence="11">
    <location>
        <begin position="173"/>
        <end position="272"/>
    </location>
</feature>
<evidence type="ECO:0000256" key="5">
    <source>
        <dbReference type="ARBA" id="ARBA00014767"/>
    </source>
</evidence>
<dbReference type="EMBL" id="MK212323">
    <property type="protein sequence ID" value="AZL94289.1"/>
    <property type="molecule type" value="mRNA"/>
</dbReference>
<evidence type="ECO:0000313" key="14">
    <source>
        <dbReference type="Proteomes" id="UP000823046"/>
    </source>
</evidence>
<dbReference type="InterPro" id="IPR036324">
    <property type="entry name" value="Mn/Fe_SOD_N_sf"/>
</dbReference>
<evidence type="ECO:0000256" key="2">
    <source>
        <dbReference type="ARBA" id="ARBA00008714"/>
    </source>
</evidence>
<dbReference type="EMBL" id="JADAQX010000386">
    <property type="protein sequence ID" value="KAF8820439.1"/>
    <property type="molecule type" value="Genomic_DNA"/>
</dbReference>
<evidence type="ECO:0000259" key="10">
    <source>
        <dbReference type="Pfam" id="PF00081"/>
    </source>
</evidence>
<dbReference type="Gene3D" id="3.55.40.20">
    <property type="entry name" value="Iron/manganese superoxide dismutase, C-terminal domain"/>
    <property type="match status" value="1"/>
</dbReference>
<organism evidence="12">
    <name type="scientific">Cardiosporidium cionae</name>
    <dbReference type="NCBI Taxonomy" id="476202"/>
    <lineage>
        <taxon>Eukaryota</taxon>
        <taxon>Sar</taxon>
        <taxon>Alveolata</taxon>
        <taxon>Apicomplexa</taxon>
        <taxon>Aconoidasida</taxon>
        <taxon>Nephromycida</taxon>
        <taxon>Cardiosporidium</taxon>
    </lineage>
</organism>
<protein>
    <recommendedName>
        <fullName evidence="5">Superoxide dismutase [Fe]</fullName>
        <ecNumber evidence="4">1.15.1.1</ecNumber>
    </recommendedName>
    <alternativeName>
        <fullName evidence="9">FeSOD</fullName>
    </alternativeName>
</protein>
<keyword evidence="14" id="KW-1185">Reference proteome</keyword>
<dbReference type="OrthoDB" id="239262at2759"/>
<dbReference type="InterPro" id="IPR001189">
    <property type="entry name" value="Mn/Fe_SOD"/>
</dbReference>
<evidence type="ECO:0000256" key="1">
    <source>
        <dbReference type="ARBA" id="ARBA00001962"/>
    </source>
</evidence>
<dbReference type="Pfam" id="PF02777">
    <property type="entry name" value="Sod_Fe_C"/>
    <property type="match status" value="1"/>
</dbReference>
<keyword evidence="7" id="KW-0560">Oxidoreductase</keyword>
<dbReference type="GO" id="GO:0046872">
    <property type="term" value="F:metal ion binding"/>
    <property type="evidence" value="ECO:0007669"/>
    <property type="project" value="UniProtKB-KW"/>
</dbReference>
<dbReference type="SUPFAM" id="SSF46609">
    <property type="entry name" value="Fe,Mn superoxide dismutase (SOD), N-terminal domain"/>
    <property type="match status" value="1"/>
</dbReference>
<comment type="similarity">
    <text evidence="2">Belongs to the iron/manganese superoxide dismutase family.</text>
</comment>
<dbReference type="FunFam" id="1.10.287.990:FF:000002">
    <property type="entry name" value="Superoxide dismutase"/>
    <property type="match status" value="1"/>
</dbReference>
<dbReference type="PANTHER" id="PTHR42769">
    <property type="entry name" value="SUPEROXIDE DISMUTASE"/>
    <property type="match status" value="1"/>
</dbReference>
<evidence type="ECO:0000313" key="13">
    <source>
        <dbReference type="EMBL" id="KAF8820439.1"/>
    </source>
</evidence>
<dbReference type="SUPFAM" id="SSF54719">
    <property type="entry name" value="Fe,Mn superoxide dismutase (SOD), C-terminal domain"/>
    <property type="match status" value="1"/>
</dbReference>
<sequence>MARPSFLFGCLTTLFFIRVQLLTALGFLISSPIGNPSSILSFESPHKRAFSRRYSYNTVTFAQRDAQDVYTEFGVNDVINAKPFSLPRLSWHPTELAPLMSKQTIKLHYGKHHAGYVRKLNGFMQDYPHLIGKTLEDIIKTEDGALFNNAAQIWNHNFFWSCLKPNYDNPPRGLMYELIKKDFGSFEHFQLLFSEAATGHFGSGWVWLIQKSNGTLAIESTHDASNPIKTASGIPLLVIDVWEHAYYVDYYNDRAAYIKAWFNIIDWDFVCKQLR</sequence>
<evidence type="ECO:0000256" key="8">
    <source>
        <dbReference type="ARBA" id="ARBA00023004"/>
    </source>
</evidence>
<dbReference type="InterPro" id="IPR019832">
    <property type="entry name" value="Mn/Fe_SOD_C"/>
</dbReference>
<evidence type="ECO:0000259" key="11">
    <source>
        <dbReference type="Pfam" id="PF02777"/>
    </source>
</evidence>
<dbReference type="PROSITE" id="PS00088">
    <property type="entry name" value="SOD_MN"/>
    <property type="match status" value="1"/>
</dbReference>
<gene>
    <name evidence="13" type="primary">SOD2</name>
    <name evidence="13" type="ORF">IE077_003176</name>
</gene>
<dbReference type="InterPro" id="IPR019833">
    <property type="entry name" value="Mn/Fe_SOD_BS"/>
</dbReference>
<reference evidence="12" key="1">
    <citation type="journal article" date="2018" name="Genome Biol. Evol.">
        <title>Nephromyces encodes a urate metabolism pathway and predicted peroxisomes, demonstrating these are not ancient losses of apicomplexans.</title>
        <authorList>
            <person name="Paight C."/>
            <person name="Slamovits C.H."/>
            <person name="Saffo M.B."/>
            <person name="Lane C.E."/>
        </authorList>
    </citation>
    <scope>NUCLEOTIDE SEQUENCE</scope>
    <source>
        <strain evidence="12">Cardio132</strain>
    </source>
</reference>
<accession>A0A3S5HLU7</accession>
<evidence type="ECO:0000256" key="3">
    <source>
        <dbReference type="ARBA" id="ARBA00011738"/>
    </source>
</evidence>
<name>A0A3S5HLU7_9APIC</name>
<dbReference type="EC" id="1.15.1.1" evidence="4"/>
<dbReference type="AlphaFoldDB" id="A0A3S5HLU7"/>